<dbReference type="InterPro" id="IPR022377">
    <property type="entry name" value="Sm_Hydphi_plant_seed_CS"/>
</dbReference>
<dbReference type="InterPro" id="IPR038956">
    <property type="entry name" value="LEA_5"/>
</dbReference>
<feature type="compositionally biased region" description="Basic and acidic residues" evidence="2">
    <location>
        <begin position="23"/>
        <end position="37"/>
    </location>
</feature>
<dbReference type="PROSITE" id="PS00431">
    <property type="entry name" value="SMALL_HYDR_PLANT_SEED"/>
    <property type="match status" value="1"/>
</dbReference>
<evidence type="ECO:0000256" key="2">
    <source>
        <dbReference type="SAM" id="MobiDB-lite"/>
    </source>
</evidence>
<accession>A0A426Y7W8</accession>
<dbReference type="EMBL" id="AMZH03014332">
    <property type="protein sequence ID" value="RRT47810.1"/>
    <property type="molecule type" value="Genomic_DNA"/>
</dbReference>
<dbReference type="PANTHER" id="PTHR34671">
    <property type="entry name" value="EM-LIKE PROTEIN GEA1"/>
    <property type="match status" value="1"/>
</dbReference>
<dbReference type="Pfam" id="PF00477">
    <property type="entry name" value="LEA_5"/>
    <property type="match status" value="1"/>
</dbReference>
<name>A0A426Y7W8_ENSVE</name>
<evidence type="ECO:0000256" key="1">
    <source>
        <dbReference type="ARBA" id="ARBA00006863"/>
    </source>
</evidence>
<feature type="region of interest" description="Disordered" evidence="2">
    <location>
        <begin position="17"/>
        <end position="49"/>
    </location>
</feature>
<reference evidence="3 4" key="1">
    <citation type="journal article" date="2014" name="Agronomy (Basel)">
        <title>A Draft Genome Sequence for Ensete ventricosum, the Drought-Tolerant Tree Against Hunger.</title>
        <authorList>
            <person name="Harrison J."/>
            <person name="Moore K.A."/>
            <person name="Paszkiewicz K."/>
            <person name="Jones T."/>
            <person name="Grant M."/>
            <person name="Ambacheew D."/>
            <person name="Muzemil S."/>
            <person name="Studholme D.J."/>
        </authorList>
    </citation>
    <scope>NUCLEOTIDE SEQUENCE [LARGE SCALE GENOMIC DNA]</scope>
</reference>
<sequence>LSVSIYDGYNLTDRSSLKMMSTEQEKRELDERARKGETVVPGGTGGKSLEAQEHLAEGRSRGGQTRKEQLGTEGYQEMGRKGGHSTAGGRGLAFASVSVGFFLCRIRPSLRPLNRNRTLTAITTCGGDHSMAVDVVLLSVASLDTELSDTHRNKVSGRPGRHQWMQSAKVAGSACCSAVSSFPWRSVCTDVCASLRNCDSAVILMNDTGSRIDRITLSTTANSRQSVPTSSGRDMSVTGIVSSAHLIPSGLSQSSLLLSSTSHGFLTLTDAILLSKD</sequence>
<dbReference type="InterPro" id="IPR000389">
    <property type="entry name" value="Small_hydrophilic_seed_prot"/>
</dbReference>
<dbReference type="PANTHER" id="PTHR34671:SF19">
    <property type="entry name" value="EMBRYONIC ABUNDANT PROTEIN 1"/>
    <property type="match status" value="1"/>
</dbReference>
<dbReference type="AlphaFoldDB" id="A0A426Y7W8"/>
<feature type="non-terminal residue" evidence="3">
    <location>
        <position position="1"/>
    </location>
</feature>
<comment type="caution">
    <text evidence="3">The sequence shown here is derived from an EMBL/GenBank/DDBJ whole genome shotgun (WGS) entry which is preliminary data.</text>
</comment>
<protein>
    <submittedName>
        <fullName evidence="3">Uncharacterized protein</fullName>
    </submittedName>
</protein>
<dbReference type="GO" id="GO:0005829">
    <property type="term" value="C:cytosol"/>
    <property type="evidence" value="ECO:0007669"/>
    <property type="project" value="TreeGrafter"/>
</dbReference>
<dbReference type="GO" id="GO:0009737">
    <property type="term" value="P:response to abscisic acid"/>
    <property type="evidence" value="ECO:0007669"/>
    <property type="project" value="TreeGrafter"/>
</dbReference>
<evidence type="ECO:0000313" key="3">
    <source>
        <dbReference type="EMBL" id="RRT47810.1"/>
    </source>
</evidence>
<gene>
    <name evidence="3" type="ORF">B296_00028397</name>
</gene>
<organism evidence="3 4">
    <name type="scientific">Ensete ventricosum</name>
    <name type="common">Abyssinian banana</name>
    <name type="synonym">Musa ensete</name>
    <dbReference type="NCBI Taxonomy" id="4639"/>
    <lineage>
        <taxon>Eukaryota</taxon>
        <taxon>Viridiplantae</taxon>
        <taxon>Streptophyta</taxon>
        <taxon>Embryophyta</taxon>
        <taxon>Tracheophyta</taxon>
        <taxon>Spermatophyta</taxon>
        <taxon>Magnoliopsida</taxon>
        <taxon>Liliopsida</taxon>
        <taxon>Zingiberales</taxon>
        <taxon>Musaceae</taxon>
        <taxon>Ensete</taxon>
    </lineage>
</organism>
<dbReference type="Proteomes" id="UP000287651">
    <property type="component" value="Unassembled WGS sequence"/>
</dbReference>
<comment type="similarity">
    <text evidence="1">Belongs to the small hydrophilic plant seed protein family.</text>
</comment>
<proteinExistence type="inferred from homology"/>
<evidence type="ECO:0000313" key="4">
    <source>
        <dbReference type="Proteomes" id="UP000287651"/>
    </source>
</evidence>